<organism evidence="3">
    <name type="scientific">Roseihalotalea indica</name>
    <dbReference type="NCBI Taxonomy" id="2867963"/>
    <lineage>
        <taxon>Bacteria</taxon>
        <taxon>Pseudomonadati</taxon>
        <taxon>Bacteroidota</taxon>
        <taxon>Cytophagia</taxon>
        <taxon>Cytophagales</taxon>
        <taxon>Catalimonadaceae</taxon>
        <taxon>Roseihalotalea</taxon>
    </lineage>
</organism>
<keyword evidence="2" id="KW-0472">Membrane</keyword>
<dbReference type="EMBL" id="CP120682">
    <property type="protein sequence ID" value="WKN36619.1"/>
    <property type="molecule type" value="Genomic_DNA"/>
</dbReference>
<evidence type="ECO:0008006" key="4">
    <source>
        <dbReference type="Google" id="ProtNLM"/>
    </source>
</evidence>
<feature type="compositionally biased region" description="Acidic residues" evidence="1">
    <location>
        <begin position="69"/>
        <end position="80"/>
    </location>
</feature>
<name>A0AA49GMQ5_9BACT</name>
<proteinExistence type="predicted"/>
<gene>
    <name evidence="3" type="ORF">K4G66_30105</name>
</gene>
<evidence type="ECO:0000256" key="1">
    <source>
        <dbReference type="SAM" id="MobiDB-lite"/>
    </source>
</evidence>
<feature type="transmembrane region" description="Helical" evidence="2">
    <location>
        <begin position="12"/>
        <end position="34"/>
    </location>
</feature>
<evidence type="ECO:0000313" key="3">
    <source>
        <dbReference type="EMBL" id="WKN36619.1"/>
    </source>
</evidence>
<accession>A0AA49GMQ5</accession>
<dbReference type="AlphaFoldDB" id="A0AA49GMQ5"/>
<feature type="compositionally biased region" description="Acidic residues" evidence="1">
    <location>
        <begin position="123"/>
        <end position="134"/>
    </location>
</feature>
<reference evidence="3" key="1">
    <citation type="journal article" date="2023" name="Comput. Struct. Biotechnol. J.">
        <title>Discovery of a novel marine Bacteroidetes with a rich repertoire of carbohydrate-active enzymes.</title>
        <authorList>
            <person name="Chen B."/>
            <person name="Liu G."/>
            <person name="Chen Q."/>
            <person name="Wang H."/>
            <person name="Liu L."/>
            <person name="Tang K."/>
        </authorList>
    </citation>
    <scope>NUCLEOTIDE SEQUENCE</scope>
    <source>
        <strain evidence="3">TK19036</strain>
    </source>
</reference>
<feature type="region of interest" description="Disordered" evidence="1">
    <location>
        <begin position="57"/>
        <end position="80"/>
    </location>
</feature>
<feature type="compositionally biased region" description="Polar residues" evidence="1">
    <location>
        <begin position="146"/>
        <end position="155"/>
    </location>
</feature>
<reference evidence="3" key="2">
    <citation type="journal article" date="2024" name="Antonie Van Leeuwenhoek">
        <title>Roseihalotalea indica gen. nov., sp. nov., a halophilic Bacteroidetes from mesopelagic Southwest Indian Ocean with higher carbohydrate metabolic potential.</title>
        <authorList>
            <person name="Chen B."/>
            <person name="Zhang M."/>
            <person name="Lin D."/>
            <person name="Ye J."/>
            <person name="Tang K."/>
        </authorList>
    </citation>
    <scope>NUCLEOTIDE SEQUENCE</scope>
    <source>
        <strain evidence="3">TK19036</strain>
    </source>
</reference>
<protein>
    <recommendedName>
        <fullName evidence="4">Energy transducer TonB</fullName>
    </recommendedName>
</protein>
<sequence length="273" mass="30282">MLSPEEKKDRRIAGLVTFGVNAALLILFFFLLAWQAPDPPLPEYGIELNFGFEETGAGEAVRPDPTPVIEDEPVEEEVPEEVERIEVEEVSEPQPQVVERAVEQIEYEAPVEESPEVVEEVAETTAEVVEEEPEEPVKEPTPKSLYPSQNTNQGVSDKPIGDQGKEEGKIDDRALYGARGPSDGASLQMAGWNWDYIPRPQDNSSENGRIVFQIAIDDQGEIISIRTLEKTVSPAVERVYREAVEELTFSRTGDNNRAAATSTGKISFIIRSK</sequence>
<keyword evidence="2" id="KW-0812">Transmembrane</keyword>
<evidence type="ECO:0000256" key="2">
    <source>
        <dbReference type="SAM" id="Phobius"/>
    </source>
</evidence>
<feature type="compositionally biased region" description="Basic and acidic residues" evidence="1">
    <location>
        <begin position="159"/>
        <end position="168"/>
    </location>
</feature>
<keyword evidence="2" id="KW-1133">Transmembrane helix</keyword>
<feature type="region of interest" description="Disordered" evidence="1">
    <location>
        <begin position="123"/>
        <end position="168"/>
    </location>
</feature>